<name>A0AAV6H4F8_9TELE</name>
<accession>A0AAV6H4F8</accession>
<dbReference type="Proteomes" id="UP000823561">
    <property type="component" value="Chromosome 5"/>
</dbReference>
<keyword evidence="2" id="KW-1185">Reference proteome</keyword>
<evidence type="ECO:0000313" key="1">
    <source>
        <dbReference type="EMBL" id="KAG5280656.1"/>
    </source>
</evidence>
<organism evidence="1 2">
    <name type="scientific">Alosa alosa</name>
    <name type="common">allis shad</name>
    <dbReference type="NCBI Taxonomy" id="278164"/>
    <lineage>
        <taxon>Eukaryota</taxon>
        <taxon>Metazoa</taxon>
        <taxon>Chordata</taxon>
        <taxon>Craniata</taxon>
        <taxon>Vertebrata</taxon>
        <taxon>Euteleostomi</taxon>
        <taxon>Actinopterygii</taxon>
        <taxon>Neopterygii</taxon>
        <taxon>Teleostei</taxon>
        <taxon>Clupei</taxon>
        <taxon>Clupeiformes</taxon>
        <taxon>Clupeoidei</taxon>
        <taxon>Clupeidae</taxon>
        <taxon>Alosa</taxon>
    </lineage>
</organism>
<dbReference type="PANTHER" id="PTHR23080">
    <property type="entry name" value="THAP DOMAIN PROTEIN"/>
    <property type="match status" value="1"/>
</dbReference>
<proteinExistence type="predicted"/>
<evidence type="ECO:0008006" key="3">
    <source>
        <dbReference type="Google" id="ProtNLM"/>
    </source>
</evidence>
<dbReference type="PANTHER" id="PTHR23080:SF133">
    <property type="entry name" value="SI:CH211-262I1.5-RELATED"/>
    <property type="match status" value="1"/>
</dbReference>
<dbReference type="EMBL" id="JADWDJ010000005">
    <property type="protein sequence ID" value="KAG5280656.1"/>
    <property type="molecule type" value="Genomic_DNA"/>
</dbReference>
<evidence type="ECO:0000313" key="2">
    <source>
        <dbReference type="Proteomes" id="UP000823561"/>
    </source>
</evidence>
<comment type="caution">
    <text evidence="1">The sequence shown here is derived from an EMBL/GenBank/DDBJ whole genome shotgun (WGS) entry which is preliminary data.</text>
</comment>
<reference evidence="1" key="1">
    <citation type="submission" date="2020-10" db="EMBL/GenBank/DDBJ databases">
        <title>Chromosome-scale genome assembly of the Allis shad, Alosa alosa.</title>
        <authorList>
            <person name="Margot Z."/>
            <person name="Christophe K."/>
            <person name="Cabau C."/>
            <person name="Louis A."/>
            <person name="Berthelot C."/>
            <person name="Parey E."/>
            <person name="Roest Crollius H."/>
            <person name="Montfort J."/>
            <person name="Robinson-Rechavi M."/>
            <person name="Bucao C."/>
            <person name="Bouchez O."/>
            <person name="Gislard M."/>
            <person name="Lluch J."/>
            <person name="Milhes M."/>
            <person name="Lampietro C."/>
            <person name="Lopez Roques C."/>
            <person name="Donnadieu C."/>
            <person name="Braasch I."/>
            <person name="Desvignes T."/>
            <person name="Postlethwait J."/>
            <person name="Bobe J."/>
            <person name="Guiguen Y."/>
        </authorList>
    </citation>
    <scope>NUCLEOTIDE SEQUENCE</scope>
    <source>
        <strain evidence="1">M-15738</strain>
        <tissue evidence="1">Blood</tissue>
    </source>
</reference>
<dbReference type="AlphaFoldDB" id="A0AAV6H4F8"/>
<gene>
    <name evidence="1" type="ORF">AALO_G00062550</name>
</gene>
<protein>
    <recommendedName>
        <fullName evidence="3">Transposase Helix-turn-helix domain-containing protein</fullName>
    </recommendedName>
</protein>
<sequence length="162" mass="18927">MSLNQQQQRSLLPLWSLVIDHDYEASPTVCVDRQHYKQLKQEIDTLREQLKIRHLSKFGLQQFASSPEDIRFYTRFPSYMHLMAFWSLIESATSKMIRVTSRARKACTMSTVTESRMTRPIKLLPIDDKFLFLTYLSTSCTQRELSHGFNIHSTTVGHIIVT</sequence>